<dbReference type="InParanoid" id="A0A6P7YQH8"/>
<dbReference type="GeneID" id="115474165"/>
<reference evidence="3" key="1">
    <citation type="submission" date="2025-08" db="UniProtKB">
        <authorList>
            <consortium name="RefSeq"/>
        </authorList>
    </citation>
    <scope>IDENTIFICATION</scope>
</reference>
<evidence type="ECO:0000313" key="3">
    <source>
        <dbReference type="RefSeq" id="XP_030065369.1"/>
    </source>
</evidence>
<dbReference type="RefSeq" id="XP_030065369.1">
    <property type="nucleotide sequence ID" value="XM_030209509.1"/>
</dbReference>
<feature type="region of interest" description="Disordered" evidence="1">
    <location>
        <begin position="1"/>
        <end position="68"/>
    </location>
</feature>
<name>A0A6P7YQH8_9AMPH</name>
<dbReference type="Pfam" id="PF15073">
    <property type="entry name" value="SPATA48"/>
    <property type="match status" value="1"/>
</dbReference>
<dbReference type="InterPro" id="IPR027867">
    <property type="entry name" value="SPATA48"/>
</dbReference>
<dbReference type="Proteomes" id="UP000515156">
    <property type="component" value="Chromosome 1"/>
</dbReference>
<evidence type="ECO:0000256" key="1">
    <source>
        <dbReference type="SAM" id="MobiDB-lite"/>
    </source>
</evidence>
<evidence type="ECO:0000313" key="2">
    <source>
        <dbReference type="Proteomes" id="UP000515156"/>
    </source>
</evidence>
<feature type="region of interest" description="Disordered" evidence="1">
    <location>
        <begin position="81"/>
        <end position="102"/>
    </location>
</feature>
<sequence length="392" mass="43732">MDTPTRSSSAACIGSRRVPMHERRRLSMAEPPLLLQQRQLPPPPPPPRFHLQQLGAGTPGKGGSRSPWGRAIRVPYTSMDAELQPGRPMPTSATTPAAGVSGWMKPRQLGPAGWASAARPPQPAHLLLLPGGREEPPVQQLGGREEPPHCHHHHYHGAHNWNSKAVSETKRRTQLGGWTSPVKVIPTVMSRGHKPNLTQTFAFKMDRALQHSDAYSTNWREEAARKYMYTSSTQSNYEDVSWDTKLPRKMLPPDSTLEEMADPVSRHLTWKRYMMEPAIWQTVGGIWDRFQTRPLHTGGRPVTFVSPSPRIYQIPLYSGCIGGENLEYMDNPSANFVPVTILRTPQPRPTTHNGNIPGYTGKVQWTLSHPPRSYIPSSAPVNNSMHAQVLSK</sequence>
<keyword evidence="2" id="KW-1185">Reference proteome</keyword>
<protein>
    <submittedName>
        <fullName evidence="3">Spermatogenesis-associated protein 48 isoform X1</fullName>
    </submittedName>
</protein>
<proteinExistence type="predicted"/>
<dbReference type="AlphaFoldDB" id="A0A6P7YQH8"/>
<organism evidence="2 3">
    <name type="scientific">Microcaecilia unicolor</name>
    <dbReference type="NCBI Taxonomy" id="1415580"/>
    <lineage>
        <taxon>Eukaryota</taxon>
        <taxon>Metazoa</taxon>
        <taxon>Chordata</taxon>
        <taxon>Craniata</taxon>
        <taxon>Vertebrata</taxon>
        <taxon>Euteleostomi</taxon>
        <taxon>Amphibia</taxon>
        <taxon>Gymnophiona</taxon>
        <taxon>Siphonopidae</taxon>
        <taxon>Microcaecilia</taxon>
    </lineage>
</organism>
<dbReference type="OrthoDB" id="5983862at2759"/>
<accession>A0A6P7YQH8</accession>
<gene>
    <name evidence="3" type="primary">SPATA48</name>
</gene>
<feature type="compositionally biased region" description="Polar residues" evidence="1">
    <location>
        <begin position="1"/>
        <end position="10"/>
    </location>
</feature>
<dbReference type="KEGG" id="muo:115474165"/>
<dbReference type="PANTHER" id="PTHR34759">
    <property type="entry name" value="SPERMATOGENESIS-ASSOCIATED PROTEIN 48"/>
    <property type="match status" value="1"/>
</dbReference>
<dbReference type="CTD" id="100130988"/>
<dbReference type="PANTHER" id="PTHR34759:SF1">
    <property type="entry name" value="SPERMATOGENESIS-ASSOCIATED PROTEIN 48"/>
    <property type="match status" value="1"/>
</dbReference>